<dbReference type="Proteomes" id="UP000051380">
    <property type="component" value="Unassembled WGS sequence"/>
</dbReference>
<evidence type="ECO:0000256" key="1">
    <source>
        <dbReference type="SAM" id="MobiDB-lite"/>
    </source>
</evidence>
<dbReference type="EMBL" id="LJYF01000031">
    <property type="protein sequence ID" value="KRP92474.1"/>
    <property type="molecule type" value="Genomic_DNA"/>
</dbReference>
<sequence length="226" mass="25021">MSGRNRSRPMPHKADIADPPPMPALPTWLRHPRQHAPDRRAKMLAHMAHLQSLPERQAALTPPSPERSGQAVADILGDAFGYIVLFGVIALLFHSRVPLYLGAFLFLTDGERIESALASIGIRLEPEMIGQDLVKRFVFWFGWFALLGSLKASVPAWLASWLPPTQSWSSLAGIAILLALVEALTGLALQRALPRLRWEIRPSGLIWTMIQFAFAALAILVLFGPR</sequence>
<evidence type="ECO:0000313" key="4">
    <source>
        <dbReference type="Proteomes" id="UP000051380"/>
    </source>
</evidence>
<accession>A0A0R3C400</accession>
<keyword evidence="2" id="KW-0472">Membrane</keyword>
<comment type="caution">
    <text evidence="3">The sequence shown here is derived from an EMBL/GenBank/DDBJ whole genome shotgun (WGS) entry which is preliminary data.</text>
</comment>
<dbReference type="AlphaFoldDB" id="A0A0R3C400"/>
<keyword evidence="2" id="KW-1133">Transmembrane helix</keyword>
<gene>
    <name evidence="3" type="ORF">AOQ72_30415</name>
</gene>
<reference evidence="3 4" key="1">
    <citation type="submission" date="2015-09" db="EMBL/GenBank/DDBJ databases">
        <title>Draft Genome Sequence of the Strain BR 3267 (Bradyrhizobium yuanmingense) recommended as inoculant for cowpea in Brazil.</title>
        <authorList>
            <person name="Simoes-Araujo J.L."/>
            <person name="Zilli J.E."/>
        </authorList>
    </citation>
    <scope>NUCLEOTIDE SEQUENCE [LARGE SCALE GENOMIC DNA]</scope>
    <source>
        <strain evidence="3 4">BR3267</strain>
    </source>
</reference>
<feature type="transmembrane region" description="Helical" evidence="2">
    <location>
        <begin position="205"/>
        <end position="224"/>
    </location>
</feature>
<feature type="transmembrane region" description="Helical" evidence="2">
    <location>
        <begin position="137"/>
        <end position="159"/>
    </location>
</feature>
<proteinExistence type="predicted"/>
<keyword evidence="2" id="KW-0812">Transmembrane</keyword>
<feature type="transmembrane region" description="Helical" evidence="2">
    <location>
        <begin position="79"/>
        <end position="107"/>
    </location>
</feature>
<name>A0A0R3C400_9BRAD</name>
<feature type="compositionally biased region" description="Basic residues" evidence="1">
    <location>
        <begin position="1"/>
        <end position="11"/>
    </location>
</feature>
<feature type="transmembrane region" description="Helical" evidence="2">
    <location>
        <begin position="171"/>
        <end position="193"/>
    </location>
</feature>
<dbReference type="STRING" id="108015.GA0061099_1004758"/>
<evidence type="ECO:0000256" key="2">
    <source>
        <dbReference type="SAM" id="Phobius"/>
    </source>
</evidence>
<evidence type="ECO:0000313" key="3">
    <source>
        <dbReference type="EMBL" id="KRP92474.1"/>
    </source>
</evidence>
<feature type="region of interest" description="Disordered" evidence="1">
    <location>
        <begin position="1"/>
        <end position="31"/>
    </location>
</feature>
<protein>
    <submittedName>
        <fullName evidence="3">Uncharacterized protein</fullName>
    </submittedName>
</protein>
<organism evidence="3 4">
    <name type="scientific">Bradyrhizobium yuanmingense</name>
    <dbReference type="NCBI Taxonomy" id="108015"/>
    <lineage>
        <taxon>Bacteria</taxon>
        <taxon>Pseudomonadati</taxon>
        <taxon>Pseudomonadota</taxon>
        <taxon>Alphaproteobacteria</taxon>
        <taxon>Hyphomicrobiales</taxon>
        <taxon>Nitrobacteraceae</taxon>
        <taxon>Bradyrhizobium</taxon>
    </lineage>
</organism>